<dbReference type="PANTHER" id="PTHR43798">
    <property type="entry name" value="MONOACYLGLYCEROL LIPASE"/>
    <property type="match status" value="1"/>
</dbReference>
<dbReference type="PRINTS" id="PR00111">
    <property type="entry name" value="ABHYDROLASE"/>
</dbReference>
<name>A0ABV2Q7M3_9BURK</name>
<dbReference type="InterPro" id="IPR050266">
    <property type="entry name" value="AB_hydrolase_sf"/>
</dbReference>
<dbReference type="InterPro" id="IPR029058">
    <property type="entry name" value="AB_hydrolase_fold"/>
</dbReference>
<evidence type="ECO:0000259" key="1">
    <source>
        <dbReference type="Pfam" id="PF00561"/>
    </source>
</evidence>
<dbReference type="Proteomes" id="UP001549320">
    <property type="component" value="Unassembled WGS sequence"/>
</dbReference>
<organism evidence="2 3">
    <name type="scientific">Ottowia thiooxydans</name>
    <dbReference type="NCBI Taxonomy" id="219182"/>
    <lineage>
        <taxon>Bacteria</taxon>
        <taxon>Pseudomonadati</taxon>
        <taxon>Pseudomonadota</taxon>
        <taxon>Betaproteobacteria</taxon>
        <taxon>Burkholderiales</taxon>
        <taxon>Comamonadaceae</taxon>
        <taxon>Ottowia</taxon>
    </lineage>
</organism>
<evidence type="ECO:0000313" key="3">
    <source>
        <dbReference type="Proteomes" id="UP001549320"/>
    </source>
</evidence>
<dbReference type="EC" id="3.1.1.24" evidence="2"/>
<dbReference type="SUPFAM" id="SSF53474">
    <property type="entry name" value="alpha/beta-Hydrolases"/>
    <property type="match status" value="1"/>
</dbReference>
<accession>A0ABV2Q7M3</accession>
<dbReference type="PANTHER" id="PTHR43798:SF33">
    <property type="entry name" value="HYDROLASE, PUTATIVE (AFU_ORTHOLOGUE AFUA_2G14860)-RELATED"/>
    <property type="match status" value="1"/>
</dbReference>
<dbReference type="RefSeq" id="WP_354443083.1">
    <property type="nucleotide sequence ID" value="NZ_JBEPSH010000004.1"/>
</dbReference>
<dbReference type="Pfam" id="PF00561">
    <property type="entry name" value="Abhydrolase_1"/>
    <property type="match status" value="1"/>
</dbReference>
<keyword evidence="3" id="KW-1185">Reference proteome</keyword>
<protein>
    <submittedName>
        <fullName evidence="2">3-oxoadipate enol-lactonase</fullName>
        <ecNumber evidence="2">3.1.1.24</ecNumber>
    </submittedName>
</protein>
<dbReference type="GO" id="GO:0047570">
    <property type="term" value="F:3-oxoadipate enol-lactonase activity"/>
    <property type="evidence" value="ECO:0007669"/>
    <property type="project" value="UniProtKB-EC"/>
</dbReference>
<feature type="domain" description="AB hydrolase-1" evidence="1">
    <location>
        <begin position="32"/>
        <end position="256"/>
    </location>
</feature>
<dbReference type="InterPro" id="IPR000073">
    <property type="entry name" value="AB_hydrolase_1"/>
</dbReference>
<keyword evidence="2" id="KW-0378">Hydrolase</keyword>
<sequence length="271" mass="29318">MKWADVAGNTIRYEFRPGSGIPAAGTPAAGEPVVFIHEMGGSLNSWDRLLSRAEITRPVLRYDTRGCGMSEKLRDVPTMDELADDLVQLLELVGIQGPVTLAGCATGSAVALTCAARHPQSVSAVVAMSPVTEVAVARRLTLLDVGDRMERHGLRSIVDASLATSYAPALVDDQEVFNEFRARWLANDPTSFAYQYRMLADLDIRGAFDQVACPVLVMSGRHDPLRPPALSKGVASKLARASYVELDTGHFMHVQAPAQVARTLNEFLNTV</sequence>
<dbReference type="EMBL" id="JBEPSH010000004">
    <property type="protein sequence ID" value="MET4577025.1"/>
    <property type="molecule type" value="Genomic_DNA"/>
</dbReference>
<proteinExistence type="predicted"/>
<comment type="caution">
    <text evidence="2">The sequence shown here is derived from an EMBL/GenBank/DDBJ whole genome shotgun (WGS) entry which is preliminary data.</text>
</comment>
<reference evidence="2 3" key="1">
    <citation type="submission" date="2024-06" db="EMBL/GenBank/DDBJ databases">
        <title>Sorghum-associated microbial communities from plants grown in Nebraska, USA.</title>
        <authorList>
            <person name="Schachtman D."/>
        </authorList>
    </citation>
    <scope>NUCLEOTIDE SEQUENCE [LARGE SCALE GENOMIC DNA]</scope>
    <source>
        <strain evidence="2 3">2709</strain>
    </source>
</reference>
<dbReference type="Gene3D" id="3.40.50.1820">
    <property type="entry name" value="alpha/beta hydrolase"/>
    <property type="match status" value="1"/>
</dbReference>
<evidence type="ECO:0000313" key="2">
    <source>
        <dbReference type="EMBL" id="MET4577025.1"/>
    </source>
</evidence>
<gene>
    <name evidence="2" type="ORF">ABIE13_002136</name>
</gene>